<gene>
    <name evidence="4" type="ORF">APAL1065_LOCUS10146</name>
</gene>
<evidence type="ECO:0000259" key="3">
    <source>
        <dbReference type="PROSITE" id="PS51845"/>
    </source>
</evidence>
<proteinExistence type="predicted"/>
<dbReference type="GO" id="GO:0046872">
    <property type="term" value="F:metal ion binding"/>
    <property type="evidence" value="ECO:0007669"/>
    <property type="project" value="UniProtKB-KW"/>
</dbReference>
<dbReference type="InterPro" id="IPR036971">
    <property type="entry name" value="PDEase_catalytic_dom_sf"/>
</dbReference>
<protein>
    <recommendedName>
        <fullName evidence="3">PDEase domain-containing protein</fullName>
    </recommendedName>
</protein>
<feature type="domain" description="PDEase" evidence="3">
    <location>
        <begin position="20"/>
        <end position="233"/>
    </location>
</feature>
<dbReference type="PROSITE" id="PS51845">
    <property type="entry name" value="PDEASE_I_2"/>
    <property type="match status" value="1"/>
</dbReference>
<dbReference type="InterPro" id="IPR002073">
    <property type="entry name" value="PDEase_catalytic_dom"/>
</dbReference>
<dbReference type="SUPFAM" id="SSF109604">
    <property type="entry name" value="HD-domain/PDEase-like"/>
    <property type="match status" value="1"/>
</dbReference>
<evidence type="ECO:0000256" key="1">
    <source>
        <dbReference type="ARBA" id="ARBA00022723"/>
    </source>
</evidence>
<reference evidence="4" key="1">
    <citation type="submission" date="2021-01" db="EMBL/GenBank/DDBJ databases">
        <authorList>
            <person name="Corre E."/>
            <person name="Pelletier E."/>
            <person name="Niang G."/>
            <person name="Scheremetjew M."/>
            <person name="Finn R."/>
            <person name="Kale V."/>
            <person name="Holt S."/>
            <person name="Cochrane G."/>
            <person name="Meng A."/>
            <person name="Brown T."/>
            <person name="Cohen L."/>
        </authorList>
    </citation>
    <scope>NUCLEOTIDE SEQUENCE</scope>
    <source>
        <strain evidence="4">CCMP125</strain>
    </source>
</reference>
<keyword evidence="2" id="KW-0378">Hydrolase</keyword>
<dbReference type="Gene3D" id="1.10.1300.10">
    <property type="entry name" value="3'5'-cyclic nucleotide phosphodiesterase, catalytic domain"/>
    <property type="match status" value="1"/>
</dbReference>
<sequence>MRLVMWNVDVLSKSLIQIIARRKATGVVADSVETMRRAETRLSGHKLAMNEVEEIVQLPAFSGSKATSTENIKLPEAASQQLSSYVQALAAMYNSNPFHSFEHASHVTMSVTKLLSRIVAPDNEQATTSEASLHDHTYGITSDPLTQFAVILSALIHDADHPGVPNNQLIKEGSAMAKAYEEKSVAEQNSVDLAWQLLMDGQYADLRRAIYVNESELARFRQLIVNVVLATDIMDKELKALRNKRWELAFAEEGRQDEKALDSTNRKATIVLEHLIQASDVAHTMQVSSHTPDLLQFIHCILTNISFFSIGISTESGICASSWKCTKRMHKVGPKKTPPKVGIKVKLGFWIFMLFL</sequence>
<keyword evidence="1" id="KW-0479">Metal-binding</keyword>
<name>A0A7S2Y9H8_9STRA</name>
<dbReference type="EMBL" id="HBHT01015221">
    <property type="protein sequence ID" value="CAD9961589.1"/>
    <property type="molecule type" value="Transcribed_RNA"/>
</dbReference>
<evidence type="ECO:0000313" key="4">
    <source>
        <dbReference type="EMBL" id="CAD9961589.1"/>
    </source>
</evidence>
<accession>A0A7S2Y9H8</accession>
<dbReference type="Pfam" id="PF00233">
    <property type="entry name" value="PDEase_I"/>
    <property type="match status" value="1"/>
</dbReference>
<dbReference type="PANTHER" id="PTHR11347">
    <property type="entry name" value="CYCLIC NUCLEOTIDE PHOSPHODIESTERASE"/>
    <property type="match status" value="1"/>
</dbReference>
<dbReference type="GO" id="GO:0004114">
    <property type="term" value="F:3',5'-cyclic-nucleotide phosphodiesterase activity"/>
    <property type="evidence" value="ECO:0007669"/>
    <property type="project" value="InterPro"/>
</dbReference>
<evidence type="ECO:0000256" key="2">
    <source>
        <dbReference type="ARBA" id="ARBA00022801"/>
    </source>
</evidence>
<dbReference type="GO" id="GO:0007165">
    <property type="term" value="P:signal transduction"/>
    <property type="evidence" value="ECO:0007669"/>
    <property type="project" value="InterPro"/>
</dbReference>
<organism evidence="4">
    <name type="scientific">Entomoneis paludosa</name>
    <dbReference type="NCBI Taxonomy" id="265537"/>
    <lineage>
        <taxon>Eukaryota</taxon>
        <taxon>Sar</taxon>
        <taxon>Stramenopiles</taxon>
        <taxon>Ochrophyta</taxon>
        <taxon>Bacillariophyta</taxon>
        <taxon>Bacillariophyceae</taxon>
        <taxon>Bacillariophycidae</taxon>
        <taxon>Entomoneidaceae</taxon>
        <taxon>Entomoneis</taxon>
    </lineage>
</organism>
<dbReference type="AlphaFoldDB" id="A0A7S2Y9H8"/>